<evidence type="ECO:0000256" key="1">
    <source>
        <dbReference type="SAM" id="MobiDB-lite"/>
    </source>
</evidence>
<dbReference type="Proteomes" id="UP000055019">
    <property type="component" value="Unassembled WGS sequence"/>
</dbReference>
<dbReference type="EMBL" id="FCOM02000143">
    <property type="protein sequence ID" value="SAL88565.1"/>
    <property type="molecule type" value="Genomic_DNA"/>
</dbReference>
<accession>A0A158L5K9</accession>
<keyword evidence="3" id="KW-1185">Reference proteome</keyword>
<evidence type="ECO:0000313" key="3">
    <source>
        <dbReference type="Proteomes" id="UP000055019"/>
    </source>
</evidence>
<proteinExistence type="predicted"/>
<gene>
    <name evidence="2" type="ORF">AWB74_08624</name>
</gene>
<name>A0A158L5K9_9BURK</name>
<dbReference type="AlphaFoldDB" id="A0A158L5K9"/>
<protein>
    <submittedName>
        <fullName evidence="2">Uncharacterized protein</fullName>
    </submittedName>
</protein>
<evidence type="ECO:0000313" key="2">
    <source>
        <dbReference type="EMBL" id="SAL88565.1"/>
    </source>
</evidence>
<comment type="caution">
    <text evidence="2">The sequence shown here is derived from an EMBL/GenBank/DDBJ whole genome shotgun (WGS) entry which is preliminary data.</text>
</comment>
<feature type="region of interest" description="Disordered" evidence="1">
    <location>
        <begin position="1"/>
        <end position="22"/>
    </location>
</feature>
<reference evidence="2" key="1">
    <citation type="submission" date="2016-01" db="EMBL/GenBank/DDBJ databases">
        <authorList>
            <person name="Peeters C."/>
        </authorList>
    </citation>
    <scope>NUCLEOTIDE SEQUENCE [LARGE SCALE GENOMIC DNA]</scope>
    <source>
        <strain evidence="2">LMG 29317</strain>
    </source>
</reference>
<organism evidence="2 3">
    <name type="scientific">Caballeronia arvi</name>
    <dbReference type="NCBI Taxonomy" id="1777135"/>
    <lineage>
        <taxon>Bacteria</taxon>
        <taxon>Pseudomonadati</taxon>
        <taxon>Pseudomonadota</taxon>
        <taxon>Betaproteobacteria</taxon>
        <taxon>Burkholderiales</taxon>
        <taxon>Burkholderiaceae</taxon>
        <taxon>Caballeronia</taxon>
    </lineage>
</organism>
<sequence length="99" mass="10891">MVRELGGAVFSEPPGPDEELARGPVRRVGSAMAFHERGKIWHRIDNRVVLSHAAPQVEISLKGLPMRVHRARIDDQGADIMLCLTPTAPSGLMLNDEEL</sequence>